<accession>A0ABT8FHD7</accession>
<dbReference type="RefSeq" id="WP_300953037.1">
    <property type="nucleotide sequence ID" value="NZ_JAUHJQ010000005.1"/>
</dbReference>
<dbReference type="Proteomes" id="UP001168620">
    <property type="component" value="Unassembled WGS sequence"/>
</dbReference>
<feature type="region of interest" description="Disordered" evidence="1">
    <location>
        <begin position="64"/>
        <end position="83"/>
    </location>
</feature>
<name>A0ABT8FHD7_9ACTN</name>
<dbReference type="EMBL" id="JAUHJQ010000005">
    <property type="protein sequence ID" value="MDN4173935.1"/>
    <property type="molecule type" value="Genomic_DNA"/>
</dbReference>
<proteinExistence type="predicted"/>
<gene>
    <name evidence="2" type="ORF">QWY28_13320</name>
</gene>
<evidence type="ECO:0000256" key="1">
    <source>
        <dbReference type="SAM" id="MobiDB-lite"/>
    </source>
</evidence>
<sequence length="83" mass="9394">MRRRSIYAVRAAGWQLDYRPNGWLPLGVCQERPRRWPLWSAVPWPTSPRWWVLDLGRLGVATAGRLTPPVPDTSATTTQGDPA</sequence>
<feature type="compositionally biased region" description="Polar residues" evidence="1">
    <location>
        <begin position="73"/>
        <end position="83"/>
    </location>
</feature>
<protein>
    <submittedName>
        <fullName evidence="2">Uncharacterized protein</fullName>
    </submittedName>
</protein>
<evidence type="ECO:0000313" key="2">
    <source>
        <dbReference type="EMBL" id="MDN4173935.1"/>
    </source>
</evidence>
<organism evidence="2 3">
    <name type="scientific">Nocardioides oceani</name>
    <dbReference type="NCBI Taxonomy" id="3058369"/>
    <lineage>
        <taxon>Bacteria</taxon>
        <taxon>Bacillati</taxon>
        <taxon>Actinomycetota</taxon>
        <taxon>Actinomycetes</taxon>
        <taxon>Propionibacteriales</taxon>
        <taxon>Nocardioidaceae</taxon>
        <taxon>Nocardioides</taxon>
    </lineage>
</organism>
<keyword evidence="3" id="KW-1185">Reference proteome</keyword>
<reference evidence="2" key="1">
    <citation type="submission" date="2023-06" db="EMBL/GenBank/DDBJ databases">
        <title>Draft genome sequence of Nocardioides sp. SOB77.</title>
        <authorList>
            <person name="Zhang G."/>
        </authorList>
    </citation>
    <scope>NUCLEOTIDE SEQUENCE</scope>
    <source>
        <strain evidence="2">SOB77</strain>
    </source>
</reference>
<evidence type="ECO:0000313" key="3">
    <source>
        <dbReference type="Proteomes" id="UP001168620"/>
    </source>
</evidence>
<comment type="caution">
    <text evidence="2">The sequence shown here is derived from an EMBL/GenBank/DDBJ whole genome shotgun (WGS) entry which is preliminary data.</text>
</comment>